<name>A0A3P7PKQ2_9BILA</name>
<proteinExistence type="predicted"/>
<organism evidence="2 3">
    <name type="scientific">Gongylonema pulchrum</name>
    <dbReference type="NCBI Taxonomy" id="637853"/>
    <lineage>
        <taxon>Eukaryota</taxon>
        <taxon>Metazoa</taxon>
        <taxon>Ecdysozoa</taxon>
        <taxon>Nematoda</taxon>
        <taxon>Chromadorea</taxon>
        <taxon>Rhabditida</taxon>
        <taxon>Spirurina</taxon>
        <taxon>Spiruromorpha</taxon>
        <taxon>Spiruroidea</taxon>
        <taxon>Gongylonematidae</taxon>
        <taxon>Gongylonema</taxon>
    </lineage>
</organism>
<dbReference type="InterPro" id="IPR045189">
    <property type="entry name" value="UBR4-like"/>
</dbReference>
<protein>
    <submittedName>
        <fullName evidence="2">Uncharacterized protein</fullName>
    </submittedName>
</protein>
<accession>A0A3P7PKQ2</accession>
<feature type="region of interest" description="Disordered" evidence="1">
    <location>
        <begin position="467"/>
        <end position="508"/>
    </location>
</feature>
<dbReference type="OrthoDB" id="30336at2759"/>
<dbReference type="PANTHER" id="PTHR21725">
    <property type="entry name" value="E3 UBIQUITIN-PROTEIN LIGASE UBR4"/>
    <property type="match status" value="1"/>
</dbReference>
<evidence type="ECO:0000256" key="1">
    <source>
        <dbReference type="SAM" id="MobiDB-lite"/>
    </source>
</evidence>
<reference evidence="2 3" key="1">
    <citation type="submission" date="2018-11" db="EMBL/GenBank/DDBJ databases">
        <authorList>
            <consortium name="Pathogen Informatics"/>
        </authorList>
    </citation>
    <scope>NUCLEOTIDE SEQUENCE [LARGE SCALE GENOMIC DNA]</scope>
</reference>
<keyword evidence="3" id="KW-1185">Reference proteome</keyword>
<feature type="compositionally biased region" description="Basic and acidic residues" evidence="1">
    <location>
        <begin position="467"/>
        <end position="477"/>
    </location>
</feature>
<dbReference type="Proteomes" id="UP000271098">
    <property type="component" value="Unassembled WGS sequence"/>
</dbReference>
<gene>
    <name evidence="2" type="ORF">GPUH_LOCUS12395</name>
</gene>
<dbReference type="PANTHER" id="PTHR21725:SF1">
    <property type="entry name" value="E3 UBIQUITIN-PROTEIN LIGASE UBR4"/>
    <property type="match status" value="1"/>
</dbReference>
<dbReference type="AlphaFoldDB" id="A0A3P7PKQ2"/>
<sequence length="789" mass="89027">MMALYSRSTKIIDEALPVLEASRSSVLFEKLCENIGSFRIVALLIISRIIIRLNEIKRSKMIKRFKFYHCNKVLESAVDLKNRPQLWEKVADVQVSQGSGEIDVQLPLPVVTCNVVLEMAEFHEIATASTSDAPELVHCPRCSTAVPPNPGICSNCGENVFQCIKCRAINYDEKEPFLCNSCGFCKYARLEAVIVGRSTPSVQTIEDDRERGTGPVMTTLYRNAEKLHAKLCEKLRQLAAFRAELYRYDVENGDTQMRDIASYSNGFYTTSDRCVGCVSSLIVHCIGLIRAVCHDSNAMEEIISGDFVFDRLGPVMTTLYRNAEKLHAKLCEKLRQLAAFRAELYRYDVENGDTQMRDIASYSNGFYTTSYVTGCALGDAIAKAIHTLIWTIAECSDKATKKMCALVENGMLPCYLLTKFVGENNLKHWEEKLRCLARMTAVKNGDTEVDLHLLSLLCKICARESSPSKKDETEKPAATHPSTSKRKSGAEVVAAERPASSDHQQPELVAVPEVADEDEEEEHADPEQELQDVKVDESSLRVILENLETLDETEPDFDKLVVPSDGFSTTEWLKGRFIWSEYGRLLTVSEPERERCIFQYLKRCSEVGSKQKFVSFFNYYLQMTLEMMNISPLFLLESFRSFIIALFLPLSGSYNLWERICSALNQLEFVSLLSWLQQSSNYPADQTSEYFSLLQALVKVPKIRSLLLSKPISFHVDISSLKLRAHEVNDALCDLSVGTRLYHLILVLKCIMQKNKLGWKQLSESSALLFPLLLRASCALKGIVVLRTL</sequence>
<dbReference type="EMBL" id="UYRT01079277">
    <property type="protein sequence ID" value="VDN20369.1"/>
    <property type="molecule type" value="Genomic_DNA"/>
</dbReference>
<evidence type="ECO:0000313" key="2">
    <source>
        <dbReference type="EMBL" id="VDN20369.1"/>
    </source>
</evidence>
<evidence type="ECO:0000313" key="3">
    <source>
        <dbReference type="Proteomes" id="UP000271098"/>
    </source>
</evidence>
<feature type="compositionally biased region" description="Acidic residues" evidence="1">
    <location>
        <begin position="514"/>
        <end position="530"/>
    </location>
</feature>
<feature type="region of interest" description="Disordered" evidence="1">
    <location>
        <begin position="513"/>
        <end position="532"/>
    </location>
</feature>